<evidence type="ECO:0000313" key="1">
    <source>
        <dbReference type="EMBL" id="KAG6371424.1"/>
    </source>
</evidence>
<protein>
    <submittedName>
        <fullName evidence="1">Uncharacterized protein</fullName>
    </submittedName>
</protein>
<name>A0A8I2YFZ4_9AGAM</name>
<gene>
    <name evidence="1" type="ORF">JVT61DRAFT_9435</name>
</gene>
<reference evidence="1" key="1">
    <citation type="submission" date="2021-03" db="EMBL/GenBank/DDBJ databases">
        <title>Evolutionary innovations through gain and loss of genes in the ectomycorrhizal Boletales.</title>
        <authorList>
            <person name="Wu G."/>
            <person name="Miyauchi S."/>
            <person name="Morin E."/>
            <person name="Yang Z.-L."/>
            <person name="Xu J."/>
            <person name="Martin F.M."/>
        </authorList>
    </citation>
    <scope>NUCLEOTIDE SEQUENCE</scope>
    <source>
        <strain evidence="1">BR01</strain>
    </source>
</reference>
<comment type="caution">
    <text evidence="1">The sequence shown here is derived from an EMBL/GenBank/DDBJ whole genome shotgun (WGS) entry which is preliminary data.</text>
</comment>
<accession>A0A8I2YFZ4</accession>
<proteinExistence type="predicted"/>
<organism evidence="1 2">
    <name type="scientific">Boletus reticuloceps</name>
    <dbReference type="NCBI Taxonomy" id="495285"/>
    <lineage>
        <taxon>Eukaryota</taxon>
        <taxon>Fungi</taxon>
        <taxon>Dikarya</taxon>
        <taxon>Basidiomycota</taxon>
        <taxon>Agaricomycotina</taxon>
        <taxon>Agaricomycetes</taxon>
        <taxon>Agaricomycetidae</taxon>
        <taxon>Boletales</taxon>
        <taxon>Boletineae</taxon>
        <taxon>Boletaceae</taxon>
        <taxon>Boletoideae</taxon>
        <taxon>Boletus</taxon>
    </lineage>
</organism>
<dbReference type="Proteomes" id="UP000683000">
    <property type="component" value="Unassembled WGS sequence"/>
</dbReference>
<dbReference type="AlphaFoldDB" id="A0A8I2YFZ4"/>
<sequence>MKVYIAAIEGYVPRDVVRIFQAFLEFCYIAHRHVVMDHDLNEMQGALGRFHHYHKVFQNEDYLVVPTFSLPCQHAAKHYPELIRLFGAPNGLCSSITENKHIKAVKEPW</sequence>
<dbReference type="EMBL" id="JAGFBS010000034">
    <property type="protein sequence ID" value="KAG6371424.1"/>
    <property type="molecule type" value="Genomic_DNA"/>
</dbReference>
<dbReference type="OrthoDB" id="3199698at2759"/>
<evidence type="ECO:0000313" key="2">
    <source>
        <dbReference type="Proteomes" id="UP000683000"/>
    </source>
</evidence>
<keyword evidence="2" id="KW-1185">Reference proteome</keyword>